<name>A0A1I8BG12_MELHA</name>
<evidence type="ECO:0000256" key="4">
    <source>
        <dbReference type="SAM" id="SignalP"/>
    </source>
</evidence>
<feature type="signal peptide" evidence="4">
    <location>
        <begin position="1"/>
        <end position="19"/>
    </location>
</feature>
<dbReference type="InterPro" id="IPR018119">
    <property type="entry name" value="Strictosidine_synth_cons-reg"/>
</dbReference>
<evidence type="ECO:0000256" key="2">
    <source>
        <dbReference type="ARBA" id="ARBA00022553"/>
    </source>
</evidence>
<evidence type="ECO:0000259" key="5">
    <source>
        <dbReference type="Pfam" id="PF03088"/>
    </source>
</evidence>
<dbReference type="InterPro" id="IPR011042">
    <property type="entry name" value="6-blade_b-propeller_TolB-like"/>
</dbReference>
<dbReference type="OMA" id="DQNDRRW"/>
<evidence type="ECO:0000313" key="6">
    <source>
        <dbReference type="Proteomes" id="UP000095281"/>
    </source>
</evidence>
<dbReference type="Proteomes" id="UP000095281">
    <property type="component" value="Unplaced"/>
</dbReference>
<dbReference type="PANTHER" id="PTHR10426">
    <property type="entry name" value="STRICTOSIDINE SYNTHASE-RELATED"/>
    <property type="match status" value="1"/>
</dbReference>
<dbReference type="Gene3D" id="2.120.10.30">
    <property type="entry name" value="TolB, C-terminal domain"/>
    <property type="match status" value="2"/>
</dbReference>
<accession>A0A1I8BG12</accession>
<sequence>MAICGNLLLSSSIIFLAFAIWFNSSEFKPMEYHFPPLPTLTGPLAVNKPKILEKLLEGELIGPESIVVEKTLTRQSIAYCGRPLGIRRRNDKQFIVADAELGILGIDFEKERVETLLSTTKPIDGLKMRLPDDFDFIDNDTIVFSDASTRYGLHDFLLSFLKHGGDGRIIKFKISTGETQVLVDGLDFPNGVQMHTDKQKGRLEIFIDNLPGYPDNIRISSSGTSFYVALFSHRNADNQDLFQKLGDWLMTRKVLGMLFRIFPSTIVEILFNRGYGIAIEIDLDGKIIRSFHDIYDSSQLADDGSEFIYLASYNNKFIGRMTKN</sequence>
<evidence type="ECO:0000313" key="7">
    <source>
        <dbReference type="WBParaSite" id="MhA1_Contig215.frz3.gene15"/>
    </source>
</evidence>
<dbReference type="WBParaSite" id="MhA1_Contig215.frz3.gene15">
    <property type="protein sequence ID" value="MhA1_Contig215.frz3.gene15"/>
    <property type="gene ID" value="MhA1_Contig215.frz3.gene15"/>
</dbReference>
<keyword evidence="3" id="KW-0325">Glycoprotein</keyword>
<protein>
    <submittedName>
        <fullName evidence="7">Str_synth domain-containing protein</fullName>
    </submittedName>
</protein>
<feature type="chain" id="PRO_5009315774" evidence="4">
    <location>
        <begin position="20"/>
        <end position="324"/>
    </location>
</feature>
<comment type="similarity">
    <text evidence="1">Belongs to the strictosidine synthase family.</text>
</comment>
<dbReference type="GO" id="GO:0012505">
    <property type="term" value="C:endomembrane system"/>
    <property type="evidence" value="ECO:0007669"/>
    <property type="project" value="TreeGrafter"/>
</dbReference>
<organism evidence="6 7">
    <name type="scientific">Meloidogyne hapla</name>
    <name type="common">Root-knot nematode worm</name>
    <dbReference type="NCBI Taxonomy" id="6305"/>
    <lineage>
        <taxon>Eukaryota</taxon>
        <taxon>Metazoa</taxon>
        <taxon>Ecdysozoa</taxon>
        <taxon>Nematoda</taxon>
        <taxon>Chromadorea</taxon>
        <taxon>Rhabditida</taxon>
        <taxon>Tylenchina</taxon>
        <taxon>Tylenchomorpha</taxon>
        <taxon>Tylenchoidea</taxon>
        <taxon>Meloidogynidae</taxon>
        <taxon>Meloidogyninae</taxon>
        <taxon>Meloidogyne</taxon>
    </lineage>
</organism>
<dbReference type="PANTHER" id="PTHR10426:SF88">
    <property type="entry name" value="ADIPOCYTE PLASMA MEMBRANE-ASSOCIATED PROTEIN HEMOMUCIN-RELATED"/>
    <property type="match status" value="1"/>
</dbReference>
<keyword evidence="2" id="KW-0597">Phosphoprotein</keyword>
<keyword evidence="4" id="KW-0732">Signal</keyword>
<dbReference type="SUPFAM" id="SSF63829">
    <property type="entry name" value="Calcium-dependent phosphotriesterase"/>
    <property type="match status" value="1"/>
</dbReference>
<feature type="domain" description="Strictosidine synthase conserved region" evidence="5">
    <location>
        <begin position="132"/>
        <end position="199"/>
    </location>
</feature>
<proteinExistence type="inferred from homology"/>
<evidence type="ECO:0000256" key="3">
    <source>
        <dbReference type="ARBA" id="ARBA00023180"/>
    </source>
</evidence>
<dbReference type="GO" id="GO:0016787">
    <property type="term" value="F:hydrolase activity"/>
    <property type="evidence" value="ECO:0007669"/>
    <property type="project" value="TreeGrafter"/>
</dbReference>
<dbReference type="Pfam" id="PF03088">
    <property type="entry name" value="Str_synth"/>
    <property type="match status" value="1"/>
</dbReference>
<keyword evidence="6" id="KW-1185">Reference proteome</keyword>
<reference evidence="7" key="1">
    <citation type="submission" date="2016-11" db="UniProtKB">
        <authorList>
            <consortium name="WormBaseParasite"/>
        </authorList>
    </citation>
    <scope>IDENTIFICATION</scope>
</reference>
<dbReference type="AlphaFoldDB" id="A0A1I8BG12"/>
<evidence type="ECO:0000256" key="1">
    <source>
        <dbReference type="ARBA" id="ARBA00009191"/>
    </source>
</evidence>